<accession>A0A2A2LSQ3</accession>
<gene>
    <name evidence="2" type="ORF">WR25_06182</name>
</gene>
<dbReference type="Proteomes" id="UP000218231">
    <property type="component" value="Unassembled WGS sequence"/>
</dbReference>
<proteinExistence type="predicted"/>
<reference evidence="2 3" key="1">
    <citation type="journal article" date="2017" name="Curr. Biol.">
        <title>Genome architecture and evolution of a unichromosomal asexual nematode.</title>
        <authorList>
            <person name="Fradin H."/>
            <person name="Zegar C."/>
            <person name="Gutwein M."/>
            <person name="Lucas J."/>
            <person name="Kovtun M."/>
            <person name="Corcoran D."/>
            <person name="Baugh L.R."/>
            <person name="Kiontke K."/>
            <person name="Gunsalus K."/>
            <person name="Fitch D.H."/>
            <person name="Piano F."/>
        </authorList>
    </citation>
    <scope>NUCLEOTIDE SEQUENCE [LARGE SCALE GENOMIC DNA]</scope>
    <source>
        <strain evidence="2">PF1309</strain>
    </source>
</reference>
<comment type="caution">
    <text evidence="2">The sequence shown here is derived from an EMBL/GenBank/DDBJ whole genome shotgun (WGS) entry which is preliminary data.</text>
</comment>
<name>A0A2A2LSQ3_9BILA</name>
<protein>
    <submittedName>
        <fullName evidence="2">Uncharacterized protein</fullName>
    </submittedName>
</protein>
<keyword evidence="3" id="KW-1185">Reference proteome</keyword>
<feature type="region of interest" description="Disordered" evidence="1">
    <location>
        <begin position="1"/>
        <end position="81"/>
    </location>
</feature>
<feature type="compositionally biased region" description="Polar residues" evidence="1">
    <location>
        <begin position="1"/>
        <end position="15"/>
    </location>
</feature>
<sequence length="81" mass="8995">MMSSACLNRQIQNGQEKADRGHTKGQSPGHRNEHSAPRDRGGRGWSESGWVRHGAGRMNSDRGWARTSQQITRCSHLPAES</sequence>
<evidence type="ECO:0000313" key="3">
    <source>
        <dbReference type="Proteomes" id="UP000218231"/>
    </source>
</evidence>
<evidence type="ECO:0000256" key="1">
    <source>
        <dbReference type="SAM" id="MobiDB-lite"/>
    </source>
</evidence>
<evidence type="ECO:0000313" key="2">
    <source>
        <dbReference type="EMBL" id="PAV89180.1"/>
    </source>
</evidence>
<organism evidence="2 3">
    <name type="scientific">Diploscapter pachys</name>
    <dbReference type="NCBI Taxonomy" id="2018661"/>
    <lineage>
        <taxon>Eukaryota</taxon>
        <taxon>Metazoa</taxon>
        <taxon>Ecdysozoa</taxon>
        <taxon>Nematoda</taxon>
        <taxon>Chromadorea</taxon>
        <taxon>Rhabditida</taxon>
        <taxon>Rhabditina</taxon>
        <taxon>Rhabditomorpha</taxon>
        <taxon>Rhabditoidea</taxon>
        <taxon>Rhabditidae</taxon>
        <taxon>Diploscapter</taxon>
    </lineage>
</organism>
<dbReference type="EMBL" id="LIAE01006468">
    <property type="protein sequence ID" value="PAV89180.1"/>
    <property type="molecule type" value="Genomic_DNA"/>
</dbReference>
<dbReference type="OrthoDB" id="10055367at2759"/>
<feature type="compositionally biased region" description="Basic and acidic residues" evidence="1">
    <location>
        <begin position="30"/>
        <end position="42"/>
    </location>
</feature>
<dbReference type="AlphaFoldDB" id="A0A2A2LSQ3"/>